<evidence type="ECO:0000313" key="1">
    <source>
        <dbReference type="EMBL" id="EEW36551.1"/>
    </source>
</evidence>
<reference evidence="1 2" key="1">
    <citation type="submission" date="2009-08" db="EMBL/GenBank/DDBJ databases">
        <authorList>
            <person name="Muzny D."/>
            <person name="Qin X."/>
            <person name="Deng J."/>
            <person name="Jiang H."/>
            <person name="Liu Y."/>
            <person name="Qu J."/>
            <person name="Song X.-Z."/>
            <person name="Zhang L."/>
            <person name="Thornton R."/>
            <person name="Coyle M."/>
            <person name="Francisco L."/>
            <person name="Jackson L."/>
            <person name="Javaid M."/>
            <person name="Korchina V."/>
            <person name="Kovar C."/>
            <person name="Mata R."/>
            <person name="Mathew T."/>
            <person name="Ngo R."/>
            <person name="Nguyen L."/>
            <person name="Nguyen N."/>
            <person name="Okwuonu G."/>
            <person name="Ongeri F."/>
            <person name="Pham C."/>
            <person name="Simmons D."/>
            <person name="Wilczek-Boney K."/>
            <person name="Hale W."/>
            <person name="Jakkamsetti A."/>
            <person name="Pham P."/>
            <person name="Ruth R."/>
            <person name="San Lucas F."/>
            <person name="Warren J."/>
            <person name="Zhang J."/>
            <person name="Zhao Z."/>
            <person name="Zhou C."/>
            <person name="Zhu D."/>
            <person name="Lee S."/>
            <person name="Bess C."/>
            <person name="Blankenburg K."/>
            <person name="Forbes L."/>
            <person name="Fu Q."/>
            <person name="Gubbala S."/>
            <person name="Hirani K."/>
            <person name="Jayaseelan J.C."/>
            <person name="Lara F."/>
            <person name="Munidasa M."/>
            <person name="Palculict T."/>
            <person name="Patil S."/>
            <person name="Pu L.-L."/>
            <person name="Saada N."/>
            <person name="Tang L."/>
            <person name="Weissenberger G."/>
            <person name="Zhu Y."/>
            <person name="Hemphill L."/>
            <person name="Shang Y."/>
            <person name="Youmans B."/>
            <person name="Ayvaz T."/>
            <person name="Ross M."/>
            <person name="Santibanez J."/>
            <person name="Aqrawi P."/>
            <person name="Gross S."/>
            <person name="Joshi V."/>
            <person name="Fowler G."/>
            <person name="Nazareth L."/>
            <person name="Reid J."/>
            <person name="Worley K."/>
            <person name="Petrosino J."/>
            <person name="Highlander S."/>
            <person name="Gibbs R."/>
        </authorList>
    </citation>
    <scope>NUCLEOTIDE SEQUENCE [LARGE SCALE GENOMIC DNA]</scope>
    <source>
        <strain evidence="1 2">ATCC 49175</strain>
    </source>
</reference>
<name>C8NJ04_9LACT</name>
<dbReference type="HOGENOM" id="CLU_579900_0_0_9"/>
<sequence length="453" mass="52545">MIRNRRSEMGLFDFLFGKKEKAELSCILGVGDVIGVDDNATDLIIEGFVEGTLKVGDEMIVTKMSCLSETPVKTVITSIYVNEEEVQEASEKVVKVKVKDGNKLGIYKGTVLHSENVTDIQVHRSYLFALEVAFVRKQDGKLTEEDREKLAASDISEIWSLYWKAHFDEFEKVKEIELKVDQRRRDFFKLIREKLFLLDDIYVIYSVKTNEPYLFANASLDGNKGMTVSKSWVYLIPSSYMHYRKDFYKKNERVDFKRIENGPEKEGIRNFLRDLFIYDGVEKIQYFTEDTFIFANELMDLPSYEGVDEAEIPVTNPDLVRWLHLTRQSSGIDDKEQKHIGKAYFCIFAKSTKTAKFIAPMRLHGYDQLLEDNPQTEIEPNIPFNLAIQQGKTKEKAVQVYTDWKRLRKHFGEEYKGLVITLDELVKAYDVVINPGEYPMAELMTEEFFNAVD</sequence>
<organism evidence="1 2">
    <name type="scientific">Granulicatella adiacens ATCC 49175</name>
    <dbReference type="NCBI Taxonomy" id="638301"/>
    <lineage>
        <taxon>Bacteria</taxon>
        <taxon>Bacillati</taxon>
        <taxon>Bacillota</taxon>
        <taxon>Bacilli</taxon>
        <taxon>Lactobacillales</taxon>
        <taxon>Carnobacteriaceae</taxon>
        <taxon>Granulicatella</taxon>
    </lineage>
</organism>
<evidence type="ECO:0000313" key="2">
    <source>
        <dbReference type="Proteomes" id="UP000005926"/>
    </source>
</evidence>
<dbReference type="EMBL" id="ACKZ01000029">
    <property type="protein sequence ID" value="EEW36551.1"/>
    <property type="molecule type" value="Genomic_DNA"/>
</dbReference>
<dbReference type="eggNOG" id="ENOG5030PKZ">
    <property type="taxonomic scope" value="Bacteria"/>
</dbReference>
<evidence type="ECO:0008006" key="3">
    <source>
        <dbReference type="Google" id="ProtNLM"/>
    </source>
</evidence>
<gene>
    <name evidence="1" type="ORF">HMPREF0444_1899</name>
</gene>
<comment type="caution">
    <text evidence="1">The sequence shown here is derived from an EMBL/GenBank/DDBJ whole genome shotgun (WGS) entry which is preliminary data.</text>
</comment>
<dbReference type="AlphaFoldDB" id="C8NJ04"/>
<dbReference type="STRING" id="638301.HMPREF0444_1899"/>
<protein>
    <recommendedName>
        <fullName evidence="3">SseB protein N-terminal domain-containing protein</fullName>
    </recommendedName>
</protein>
<proteinExistence type="predicted"/>
<accession>C8NJ04</accession>
<keyword evidence="2" id="KW-1185">Reference proteome</keyword>
<dbReference type="Proteomes" id="UP000005926">
    <property type="component" value="Unassembled WGS sequence"/>
</dbReference>